<gene>
    <name evidence="1" type="ORF">FPZ42_00625</name>
</gene>
<evidence type="ECO:0008006" key="3">
    <source>
        <dbReference type="Google" id="ProtNLM"/>
    </source>
</evidence>
<sequence>MNLLPILEGMLNAQPTHNISALRAIDLINEGIPIVDTYVQGNIDISFVNSVKELSFFNCIVESFLAEGVEFAAPMKLINTHFKSCQFRYAYFLNGLTIENCVFDQNLSFESGGHNQPNYPVIIKGNVFNDRVDFFDCWFRSSVIVTENNFLKGTNIQSKNQMITFDIEPTITNNIGDLSS</sequence>
<name>A0A563U8N6_9SPHI</name>
<organism evidence="1 2">
    <name type="scientific">Mucilaginibacter achroorhodeus</name>
    <dbReference type="NCBI Taxonomy" id="2599294"/>
    <lineage>
        <taxon>Bacteria</taxon>
        <taxon>Pseudomonadati</taxon>
        <taxon>Bacteroidota</taxon>
        <taxon>Sphingobacteriia</taxon>
        <taxon>Sphingobacteriales</taxon>
        <taxon>Sphingobacteriaceae</taxon>
        <taxon>Mucilaginibacter</taxon>
    </lineage>
</organism>
<dbReference type="OrthoDB" id="1097343at2"/>
<dbReference type="Proteomes" id="UP000318010">
    <property type="component" value="Unassembled WGS sequence"/>
</dbReference>
<comment type="caution">
    <text evidence="1">The sequence shown here is derived from an EMBL/GenBank/DDBJ whole genome shotgun (WGS) entry which is preliminary data.</text>
</comment>
<protein>
    <recommendedName>
        <fullName evidence="3">Pentapeptide repeat protein</fullName>
    </recommendedName>
</protein>
<keyword evidence="2" id="KW-1185">Reference proteome</keyword>
<dbReference type="EMBL" id="VOEI01000001">
    <property type="protein sequence ID" value="TWR27751.1"/>
    <property type="molecule type" value="Genomic_DNA"/>
</dbReference>
<reference evidence="1 2" key="1">
    <citation type="submission" date="2019-07" db="EMBL/GenBank/DDBJ databases">
        <authorList>
            <person name="Kim J."/>
        </authorList>
    </citation>
    <scope>NUCLEOTIDE SEQUENCE [LARGE SCALE GENOMIC DNA]</scope>
    <source>
        <strain evidence="1 2">MJ1a</strain>
    </source>
</reference>
<evidence type="ECO:0000313" key="2">
    <source>
        <dbReference type="Proteomes" id="UP000318010"/>
    </source>
</evidence>
<proteinExistence type="predicted"/>
<dbReference type="AlphaFoldDB" id="A0A563U8N6"/>
<accession>A0A563U8N6</accession>
<dbReference type="RefSeq" id="WP_146268568.1">
    <property type="nucleotide sequence ID" value="NZ_VOEI01000001.1"/>
</dbReference>
<evidence type="ECO:0000313" key="1">
    <source>
        <dbReference type="EMBL" id="TWR27751.1"/>
    </source>
</evidence>